<dbReference type="Proteomes" id="UP001141327">
    <property type="component" value="Unassembled WGS sequence"/>
</dbReference>
<feature type="region of interest" description="Disordered" evidence="9">
    <location>
        <begin position="567"/>
        <end position="601"/>
    </location>
</feature>
<dbReference type="EMBL" id="JAPMOS010000176">
    <property type="protein sequence ID" value="KAJ4454201.1"/>
    <property type="molecule type" value="Genomic_DNA"/>
</dbReference>
<feature type="domain" description="Protein kinase" evidence="10">
    <location>
        <begin position="54"/>
        <end position="386"/>
    </location>
</feature>
<keyword evidence="2" id="KW-0723">Serine/threonine-protein kinase</keyword>
<dbReference type="Gene3D" id="1.10.510.10">
    <property type="entry name" value="Transferase(Phosphotransferase) domain 1"/>
    <property type="match status" value="1"/>
</dbReference>
<dbReference type="SUPFAM" id="SSF56112">
    <property type="entry name" value="Protein kinase-like (PK-like)"/>
    <property type="match status" value="1"/>
</dbReference>
<comment type="catalytic activity">
    <reaction evidence="7">
        <text>L-threonyl-[protein] + ATP = O-phospho-L-threonyl-[protein] + ADP + H(+)</text>
        <dbReference type="Rhea" id="RHEA:46608"/>
        <dbReference type="Rhea" id="RHEA-COMP:11060"/>
        <dbReference type="Rhea" id="RHEA-COMP:11605"/>
        <dbReference type="ChEBI" id="CHEBI:15378"/>
        <dbReference type="ChEBI" id="CHEBI:30013"/>
        <dbReference type="ChEBI" id="CHEBI:30616"/>
        <dbReference type="ChEBI" id="CHEBI:61977"/>
        <dbReference type="ChEBI" id="CHEBI:456216"/>
        <dbReference type="EC" id="2.7.11.1"/>
    </reaction>
</comment>
<dbReference type="InterPro" id="IPR000719">
    <property type="entry name" value="Prot_kinase_dom"/>
</dbReference>
<feature type="region of interest" description="Disordered" evidence="9">
    <location>
        <begin position="212"/>
        <end position="275"/>
    </location>
</feature>
<name>A0ABQ8U8M0_9EUKA</name>
<evidence type="ECO:0000256" key="8">
    <source>
        <dbReference type="ARBA" id="ARBA00048679"/>
    </source>
</evidence>
<keyword evidence="4" id="KW-0547">Nucleotide-binding</keyword>
<protein>
    <recommendedName>
        <fullName evidence="1">non-specific serine/threonine protein kinase</fullName>
        <ecNumber evidence="1">2.7.11.1</ecNumber>
    </recommendedName>
</protein>
<feature type="compositionally biased region" description="Basic residues" evidence="9">
    <location>
        <begin position="585"/>
        <end position="598"/>
    </location>
</feature>
<dbReference type="InterPro" id="IPR050236">
    <property type="entry name" value="Ser_Thr_kinase_AGC"/>
</dbReference>
<dbReference type="EC" id="2.7.11.1" evidence="1"/>
<evidence type="ECO:0000313" key="11">
    <source>
        <dbReference type="EMBL" id="KAJ4454201.1"/>
    </source>
</evidence>
<dbReference type="Gene3D" id="3.30.200.20">
    <property type="entry name" value="Phosphorylase Kinase, domain 1"/>
    <property type="match status" value="1"/>
</dbReference>
<evidence type="ECO:0000256" key="1">
    <source>
        <dbReference type="ARBA" id="ARBA00012513"/>
    </source>
</evidence>
<evidence type="ECO:0000256" key="4">
    <source>
        <dbReference type="ARBA" id="ARBA00022741"/>
    </source>
</evidence>
<reference evidence="11" key="1">
    <citation type="journal article" date="2022" name="bioRxiv">
        <title>Genomics of Preaxostyla Flagellates Illuminates Evolutionary Transitions and the Path Towards Mitochondrial Loss.</title>
        <authorList>
            <person name="Novak L.V.F."/>
            <person name="Treitli S.C."/>
            <person name="Pyrih J."/>
            <person name="Halakuc P."/>
            <person name="Pipaliya S.V."/>
            <person name="Vacek V."/>
            <person name="Brzon O."/>
            <person name="Soukal P."/>
            <person name="Eme L."/>
            <person name="Dacks J.B."/>
            <person name="Karnkowska A."/>
            <person name="Elias M."/>
            <person name="Hampl V."/>
        </authorList>
    </citation>
    <scope>NUCLEOTIDE SEQUENCE</scope>
    <source>
        <strain evidence="11">RCP-MX</strain>
    </source>
</reference>
<feature type="compositionally biased region" description="Polar residues" evidence="9">
    <location>
        <begin position="238"/>
        <end position="267"/>
    </location>
</feature>
<sequence>MVQTYGQRVLAVASEKLELLVQTQKSREIASGMGKKDASSPSTVPAQQVTIHDFEIIKHISEGAFGRVYLCRKKKTGDLYAVKVLAKGDMIRKNQVDRVRAEHRILATLKNPFIVDCFFSFQTKDNLYLVMEYLPGGDCYSLLRNVGCLPEQVARMYAAELVLALEYLHRHGIVHRDLKPDNILIGATGHIKLIDFGLSHVGLFDKQNWGVDDWAPPPPSPGQHASASPDSAGIPVAPSSTTSFHTGTPPNPSGFNPASAANITPLSTGTAGTRRGMGREAAYSCVGTPDYLAPEILLGTGHGPAVDWWAMGVILFEFLTGYPPFCGDTKEAIFHNVLHRDIQWPAVPEEMSMTAYTLISRLLATNQKERLGSRLDAAEVKQDPFTHANHLTRTTTASSSTHQTDAAEVKQDPFFAGIEWDKVLFQPAAWIPRPRDGVDTSYFEVRPHAPSGSRSSDRLPPRSLGFVERASAIQQQYPISGPIPHPENPAVGTEQGGTTPKDAGRPPRHPNSRSPTAAAAAAPLVARGTEGPNSQADAAPETARHGADATIIGSLLVAEPGTERHHHPLPFRATNRDAPIGTRGLRSHLTRPGRRRRPLNIGLAPCTRRPANLI</sequence>
<dbReference type="PANTHER" id="PTHR24356:SF1">
    <property type="entry name" value="SERINE_THREONINE-PROTEIN KINASE GREATWALL"/>
    <property type="match status" value="1"/>
</dbReference>
<evidence type="ECO:0000256" key="5">
    <source>
        <dbReference type="ARBA" id="ARBA00022777"/>
    </source>
</evidence>
<evidence type="ECO:0000256" key="3">
    <source>
        <dbReference type="ARBA" id="ARBA00022679"/>
    </source>
</evidence>
<dbReference type="GO" id="GO:0016301">
    <property type="term" value="F:kinase activity"/>
    <property type="evidence" value="ECO:0007669"/>
    <property type="project" value="UniProtKB-KW"/>
</dbReference>
<dbReference type="PROSITE" id="PS50011">
    <property type="entry name" value="PROTEIN_KINASE_DOM"/>
    <property type="match status" value="1"/>
</dbReference>
<dbReference type="PANTHER" id="PTHR24356">
    <property type="entry name" value="SERINE/THREONINE-PROTEIN KINASE"/>
    <property type="match status" value="1"/>
</dbReference>
<dbReference type="PROSITE" id="PS00108">
    <property type="entry name" value="PROTEIN_KINASE_ST"/>
    <property type="match status" value="1"/>
</dbReference>
<evidence type="ECO:0000256" key="7">
    <source>
        <dbReference type="ARBA" id="ARBA00047899"/>
    </source>
</evidence>
<dbReference type="InterPro" id="IPR011009">
    <property type="entry name" value="Kinase-like_dom_sf"/>
</dbReference>
<organism evidence="11 12">
    <name type="scientific">Paratrimastix pyriformis</name>
    <dbReference type="NCBI Taxonomy" id="342808"/>
    <lineage>
        <taxon>Eukaryota</taxon>
        <taxon>Metamonada</taxon>
        <taxon>Preaxostyla</taxon>
        <taxon>Paratrimastigidae</taxon>
        <taxon>Paratrimastix</taxon>
    </lineage>
</organism>
<feature type="region of interest" description="Disordered" evidence="9">
    <location>
        <begin position="442"/>
        <end position="462"/>
    </location>
</feature>
<evidence type="ECO:0000313" key="12">
    <source>
        <dbReference type="Proteomes" id="UP001141327"/>
    </source>
</evidence>
<comment type="catalytic activity">
    <reaction evidence="8">
        <text>L-seryl-[protein] + ATP = O-phospho-L-seryl-[protein] + ADP + H(+)</text>
        <dbReference type="Rhea" id="RHEA:17989"/>
        <dbReference type="Rhea" id="RHEA-COMP:9863"/>
        <dbReference type="Rhea" id="RHEA-COMP:11604"/>
        <dbReference type="ChEBI" id="CHEBI:15378"/>
        <dbReference type="ChEBI" id="CHEBI:29999"/>
        <dbReference type="ChEBI" id="CHEBI:30616"/>
        <dbReference type="ChEBI" id="CHEBI:83421"/>
        <dbReference type="ChEBI" id="CHEBI:456216"/>
        <dbReference type="EC" id="2.7.11.1"/>
    </reaction>
</comment>
<keyword evidence="5 11" id="KW-0418">Kinase</keyword>
<comment type="caution">
    <text evidence="11">The sequence shown here is derived from an EMBL/GenBank/DDBJ whole genome shotgun (WGS) entry which is preliminary data.</text>
</comment>
<keyword evidence="12" id="KW-1185">Reference proteome</keyword>
<dbReference type="CDD" id="cd05579">
    <property type="entry name" value="STKc_MAST_like"/>
    <property type="match status" value="1"/>
</dbReference>
<proteinExistence type="predicted"/>
<accession>A0ABQ8U8M0</accession>
<evidence type="ECO:0000256" key="9">
    <source>
        <dbReference type="SAM" id="MobiDB-lite"/>
    </source>
</evidence>
<keyword evidence="6" id="KW-0067">ATP-binding</keyword>
<feature type="region of interest" description="Disordered" evidence="9">
    <location>
        <begin position="478"/>
        <end position="521"/>
    </location>
</feature>
<keyword evidence="3" id="KW-0808">Transferase</keyword>
<dbReference type="Pfam" id="PF00069">
    <property type="entry name" value="Pkinase"/>
    <property type="match status" value="2"/>
</dbReference>
<dbReference type="SMART" id="SM00220">
    <property type="entry name" value="S_TKc"/>
    <property type="match status" value="1"/>
</dbReference>
<evidence type="ECO:0000259" key="10">
    <source>
        <dbReference type="PROSITE" id="PS50011"/>
    </source>
</evidence>
<evidence type="ECO:0000256" key="6">
    <source>
        <dbReference type="ARBA" id="ARBA00022840"/>
    </source>
</evidence>
<dbReference type="InterPro" id="IPR008271">
    <property type="entry name" value="Ser/Thr_kinase_AS"/>
</dbReference>
<evidence type="ECO:0000256" key="2">
    <source>
        <dbReference type="ARBA" id="ARBA00022527"/>
    </source>
</evidence>
<gene>
    <name evidence="11" type="ORF">PAPYR_11150</name>
</gene>